<evidence type="ECO:0000256" key="6">
    <source>
        <dbReference type="ARBA" id="ARBA00022840"/>
    </source>
</evidence>
<dbReference type="GO" id="GO:0005886">
    <property type="term" value="C:plasma membrane"/>
    <property type="evidence" value="ECO:0007669"/>
    <property type="project" value="UniProtKB-SubCell"/>
</dbReference>
<dbReference type="PROSITE" id="PS00211">
    <property type="entry name" value="ABC_TRANSPORTER_1"/>
    <property type="match status" value="1"/>
</dbReference>
<feature type="transmembrane region" description="Helical" evidence="9">
    <location>
        <begin position="187"/>
        <end position="208"/>
    </location>
</feature>
<evidence type="ECO:0000313" key="13">
    <source>
        <dbReference type="Proteomes" id="UP000002730"/>
    </source>
</evidence>
<comment type="subcellular location">
    <subcellularLocation>
        <location evidence="1">Cell membrane</location>
        <topology evidence="1">Multi-pass membrane protein</topology>
    </subcellularLocation>
</comment>
<reference evidence="12 13" key="1">
    <citation type="submission" date="2010-08" db="EMBL/GenBank/DDBJ databases">
        <title>Complete sequence of Clostridium cellulovorans 743B.</title>
        <authorList>
            <consortium name="US DOE Joint Genome Institute"/>
            <person name="Lucas S."/>
            <person name="Copeland A."/>
            <person name="Lapidus A."/>
            <person name="Cheng J.-F."/>
            <person name="Bruce D."/>
            <person name="Goodwin L."/>
            <person name="Pitluck S."/>
            <person name="Chertkov O."/>
            <person name="Detter J.C."/>
            <person name="Han C."/>
            <person name="Tapia R."/>
            <person name="Land M."/>
            <person name="Hauser L."/>
            <person name="Chang Y.-J."/>
            <person name="Jeffries C."/>
            <person name="Kyrpides N."/>
            <person name="Ivanova N."/>
            <person name="Mikhailova N."/>
            <person name="Hemme C.L."/>
            <person name="Woyke T."/>
        </authorList>
    </citation>
    <scope>NUCLEOTIDE SEQUENCE [LARGE SCALE GENOMIC DNA]</scope>
    <source>
        <strain evidence="13">ATCC 35296 / DSM 3052 / OCM 3 / 743B</strain>
    </source>
</reference>
<organism evidence="12 13">
    <name type="scientific">Clostridium cellulovorans (strain ATCC 35296 / DSM 3052 / OCM 3 / 743B)</name>
    <dbReference type="NCBI Taxonomy" id="573061"/>
    <lineage>
        <taxon>Bacteria</taxon>
        <taxon>Bacillati</taxon>
        <taxon>Bacillota</taxon>
        <taxon>Clostridia</taxon>
        <taxon>Eubacteriales</taxon>
        <taxon>Clostridiaceae</taxon>
        <taxon>Clostridium</taxon>
    </lineage>
</organism>
<feature type="transmembrane region" description="Helical" evidence="9">
    <location>
        <begin position="228"/>
        <end position="250"/>
    </location>
</feature>
<dbReference type="RefSeq" id="WP_010076753.1">
    <property type="nucleotide sequence ID" value="NC_014393.1"/>
</dbReference>
<dbReference type="eggNOG" id="COG1132">
    <property type="taxonomic scope" value="Bacteria"/>
</dbReference>
<name>D9SP49_CLOC7</name>
<feature type="transmembrane region" description="Helical" evidence="9">
    <location>
        <begin position="7"/>
        <end position="25"/>
    </location>
</feature>
<keyword evidence="6" id="KW-0067">ATP-binding</keyword>
<evidence type="ECO:0000259" key="10">
    <source>
        <dbReference type="PROSITE" id="PS50893"/>
    </source>
</evidence>
<keyword evidence="13" id="KW-1185">Reference proteome</keyword>
<sequence length="570" mass="64249">MKAKHRSTIFIASICSLFLACLNIYQANQVIVLLQSVLDKNKNKLMNAVIYLSIVILLGVLASFLKQFTTNAYSIRKESNLREMLTKKIINIKISDYNKQEKGSFISKYVTNIQTISGFYKNSFINLIYLPVMFSGTCIFLLTLNVKLFIISFCLLPVCVYFSNNVSKKIGKYSEEYFSVLESSNAIVSECFVMFTIVKVFNMIPLLIDKVQKNLRVNRNLGCEVEKSQSILFLILILIYEVPGVICIIYGSYLVAQNQISVAGLIVYMQMTSYIVNPIVEFANHVVSMKKAIGASKELRKIMMLDQEDNLLNCKTKENNNYENILEFNNVSYSYDERQKNILNNISFKIQKGSIIAIVGESGSGKSTIINLISGFYDYYDGSIFICGNNIKDYSKQELRKLISVSFQDSHLFSTTIYNNILYGNIYADKEAVISSSSNAYAIDFISSFSDKFDELVSEDGKKLSGGQRQRVGIARAFLKKASLLVLDEPTAALDATSEGKVVDYLKKLKNGNCGVLITSHRLKTILYADKIIVLKNGAIVAQGNHEELLKECEYYRTILLSSDKEDNVC</sequence>
<evidence type="ECO:0000259" key="11">
    <source>
        <dbReference type="PROSITE" id="PS50929"/>
    </source>
</evidence>
<feature type="transmembrane region" description="Helical" evidence="9">
    <location>
        <begin position="45"/>
        <end position="65"/>
    </location>
</feature>
<keyword evidence="2" id="KW-0813">Transport</keyword>
<dbReference type="Proteomes" id="UP000002730">
    <property type="component" value="Chromosome"/>
</dbReference>
<dbReference type="GO" id="GO:0016887">
    <property type="term" value="F:ATP hydrolysis activity"/>
    <property type="evidence" value="ECO:0007669"/>
    <property type="project" value="InterPro"/>
</dbReference>
<dbReference type="SUPFAM" id="SSF52540">
    <property type="entry name" value="P-loop containing nucleoside triphosphate hydrolases"/>
    <property type="match status" value="1"/>
</dbReference>
<dbReference type="EMBL" id="CP002160">
    <property type="protein sequence ID" value="ADL52014.1"/>
    <property type="molecule type" value="Genomic_DNA"/>
</dbReference>
<dbReference type="InterPro" id="IPR036640">
    <property type="entry name" value="ABC1_TM_sf"/>
</dbReference>
<dbReference type="STRING" id="573061.Clocel_2282"/>
<dbReference type="Gene3D" id="3.40.50.300">
    <property type="entry name" value="P-loop containing nucleotide triphosphate hydrolases"/>
    <property type="match status" value="1"/>
</dbReference>
<evidence type="ECO:0000256" key="8">
    <source>
        <dbReference type="ARBA" id="ARBA00023136"/>
    </source>
</evidence>
<dbReference type="Pfam" id="PF00664">
    <property type="entry name" value="ABC_membrane"/>
    <property type="match status" value="1"/>
</dbReference>
<dbReference type="PROSITE" id="PS50929">
    <property type="entry name" value="ABC_TM1F"/>
    <property type="match status" value="1"/>
</dbReference>
<dbReference type="Gene3D" id="1.20.1560.10">
    <property type="entry name" value="ABC transporter type 1, transmembrane domain"/>
    <property type="match status" value="1"/>
</dbReference>
<evidence type="ECO:0000256" key="5">
    <source>
        <dbReference type="ARBA" id="ARBA00022741"/>
    </source>
</evidence>
<evidence type="ECO:0000256" key="1">
    <source>
        <dbReference type="ARBA" id="ARBA00004651"/>
    </source>
</evidence>
<dbReference type="InterPro" id="IPR003593">
    <property type="entry name" value="AAA+_ATPase"/>
</dbReference>
<evidence type="ECO:0000256" key="2">
    <source>
        <dbReference type="ARBA" id="ARBA00022448"/>
    </source>
</evidence>
<dbReference type="OrthoDB" id="9762778at2"/>
<dbReference type="AlphaFoldDB" id="D9SP49"/>
<dbReference type="PANTHER" id="PTHR43394">
    <property type="entry name" value="ATP-DEPENDENT PERMEASE MDL1, MITOCHONDRIAL"/>
    <property type="match status" value="1"/>
</dbReference>
<dbReference type="InterPro" id="IPR011527">
    <property type="entry name" value="ABC1_TM_dom"/>
</dbReference>
<dbReference type="InterPro" id="IPR027417">
    <property type="entry name" value="P-loop_NTPase"/>
</dbReference>
<gene>
    <name evidence="12" type="ordered locus">Clocel_2282</name>
</gene>
<dbReference type="GO" id="GO:0015421">
    <property type="term" value="F:ABC-type oligopeptide transporter activity"/>
    <property type="evidence" value="ECO:0007669"/>
    <property type="project" value="TreeGrafter"/>
</dbReference>
<dbReference type="InterPro" id="IPR039421">
    <property type="entry name" value="Type_1_exporter"/>
</dbReference>
<accession>D9SP49</accession>
<feature type="domain" description="ABC transporter" evidence="10">
    <location>
        <begin position="326"/>
        <end position="562"/>
    </location>
</feature>
<proteinExistence type="predicted"/>
<evidence type="ECO:0000256" key="7">
    <source>
        <dbReference type="ARBA" id="ARBA00022989"/>
    </source>
</evidence>
<evidence type="ECO:0000313" key="12">
    <source>
        <dbReference type="EMBL" id="ADL52014.1"/>
    </source>
</evidence>
<evidence type="ECO:0000256" key="3">
    <source>
        <dbReference type="ARBA" id="ARBA00022475"/>
    </source>
</evidence>
<dbReference type="FunFam" id="3.40.50.300:FF:000221">
    <property type="entry name" value="Multidrug ABC transporter ATP-binding protein"/>
    <property type="match status" value="1"/>
</dbReference>
<evidence type="ECO:0000256" key="9">
    <source>
        <dbReference type="SAM" id="Phobius"/>
    </source>
</evidence>
<dbReference type="HOGENOM" id="CLU_000604_84_3_9"/>
<feature type="domain" description="ABC transmembrane type-1" evidence="11">
    <location>
        <begin position="10"/>
        <end position="291"/>
    </location>
</feature>
<keyword evidence="3" id="KW-1003">Cell membrane</keyword>
<evidence type="ECO:0000256" key="4">
    <source>
        <dbReference type="ARBA" id="ARBA00022692"/>
    </source>
</evidence>
<feature type="transmembrane region" description="Helical" evidence="9">
    <location>
        <begin position="262"/>
        <end position="280"/>
    </location>
</feature>
<dbReference type="GO" id="GO:0005524">
    <property type="term" value="F:ATP binding"/>
    <property type="evidence" value="ECO:0007669"/>
    <property type="project" value="UniProtKB-KW"/>
</dbReference>
<keyword evidence="4 9" id="KW-0812">Transmembrane</keyword>
<keyword evidence="7 9" id="KW-1133">Transmembrane helix</keyword>
<dbReference type="Pfam" id="PF00005">
    <property type="entry name" value="ABC_tran"/>
    <property type="match status" value="1"/>
</dbReference>
<dbReference type="KEGG" id="ccb:Clocel_2282"/>
<dbReference type="PROSITE" id="PS51257">
    <property type="entry name" value="PROKAR_LIPOPROTEIN"/>
    <property type="match status" value="1"/>
</dbReference>
<dbReference type="InterPro" id="IPR017871">
    <property type="entry name" value="ABC_transporter-like_CS"/>
</dbReference>
<feature type="transmembrane region" description="Helical" evidence="9">
    <location>
        <begin position="124"/>
        <end position="142"/>
    </location>
</feature>
<protein>
    <submittedName>
        <fullName evidence="12">ABC transporter related</fullName>
    </submittedName>
</protein>
<dbReference type="PROSITE" id="PS50893">
    <property type="entry name" value="ABC_TRANSPORTER_2"/>
    <property type="match status" value="1"/>
</dbReference>
<dbReference type="InterPro" id="IPR003439">
    <property type="entry name" value="ABC_transporter-like_ATP-bd"/>
</dbReference>
<dbReference type="SUPFAM" id="SSF90123">
    <property type="entry name" value="ABC transporter transmembrane region"/>
    <property type="match status" value="1"/>
</dbReference>
<keyword evidence="5" id="KW-0547">Nucleotide-binding</keyword>
<feature type="transmembrane region" description="Helical" evidence="9">
    <location>
        <begin position="148"/>
        <end position="166"/>
    </location>
</feature>
<dbReference type="SMART" id="SM00382">
    <property type="entry name" value="AAA"/>
    <property type="match status" value="1"/>
</dbReference>
<dbReference type="PANTHER" id="PTHR43394:SF1">
    <property type="entry name" value="ATP-BINDING CASSETTE SUB-FAMILY B MEMBER 10, MITOCHONDRIAL"/>
    <property type="match status" value="1"/>
</dbReference>
<keyword evidence="8 9" id="KW-0472">Membrane</keyword>